<dbReference type="AlphaFoldDB" id="A0AAD9KGE4"/>
<evidence type="ECO:0000313" key="3">
    <source>
        <dbReference type="Proteomes" id="UP001208570"/>
    </source>
</evidence>
<sequence length="129" mass="14303">MEIYEQESRMIGNVVANSISDLIVAIASIVDFVHFKDAFVAVLSETMGSSDEEEDTKDGDLPGPVHDTPHPSVTRQELLLRLSSLEEVDESISLQCLEGDQESSCASFYEEVSDTVIVYLQLAHQLREL</sequence>
<protein>
    <submittedName>
        <fullName evidence="2">Uncharacterized protein</fullName>
    </submittedName>
</protein>
<reference evidence="2" key="1">
    <citation type="journal article" date="2023" name="Mol. Biol. Evol.">
        <title>Third-Generation Sequencing Reveals the Adaptive Role of the Epigenome in Three Deep-Sea Polychaetes.</title>
        <authorList>
            <person name="Perez M."/>
            <person name="Aroh O."/>
            <person name="Sun Y."/>
            <person name="Lan Y."/>
            <person name="Juniper S.K."/>
            <person name="Young C.R."/>
            <person name="Angers B."/>
            <person name="Qian P.Y."/>
        </authorList>
    </citation>
    <scope>NUCLEOTIDE SEQUENCE</scope>
    <source>
        <strain evidence="2">P08H-3</strain>
    </source>
</reference>
<comment type="caution">
    <text evidence="2">The sequence shown here is derived from an EMBL/GenBank/DDBJ whole genome shotgun (WGS) entry which is preliminary data.</text>
</comment>
<organism evidence="2 3">
    <name type="scientific">Paralvinella palmiformis</name>
    <dbReference type="NCBI Taxonomy" id="53620"/>
    <lineage>
        <taxon>Eukaryota</taxon>
        <taxon>Metazoa</taxon>
        <taxon>Spiralia</taxon>
        <taxon>Lophotrochozoa</taxon>
        <taxon>Annelida</taxon>
        <taxon>Polychaeta</taxon>
        <taxon>Sedentaria</taxon>
        <taxon>Canalipalpata</taxon>
        <taxon>Terebellida</taxon>
        <taxon>Terebelliformia</taxon>
        <taxon>Alvinellidae</taxon>
        <taxon>Paralvinella</taxon>
    </lineage>
</organism>
<accession>A0AAD9KGE4</accession>
<dbReference type="Proteomes" id="UP001208570">
    <property type="component" value="Unassembled WGS sequence"/>
</dbReference>
<dbReference type="EMBL" id="JAODUP010000001">
    <property type="protein sequence ID" value="KAK2170714.1"/>
    <property type="molecule type" value="Genomic_DNA"/>
</dbReference>
<evidence type="ECO:0000313" key="2">
    <source>
        <dbReference type="EMBL" id="KAK2170714.1"/>
    </source>
</evidence>
<evidence type="ECO:0000256" key="1">
    <source>
        <dbReference type="SAM" id="MobiDB-lite"/>
    </source>
</evidence>
<proteinExistence type="predicted"/>
<name>A0AAD9KGE4_9ANNE</name>
<gene>
    <name evidence="2" type="ORF">LSH36_1g20061</name>
</gene>
<feature type="region of interest" description="Disordered" evidence="1">
    <location>
        <begin position="46"/>
        <end position="72"/>
    </location>
</feature>
<keyword evidence="3" id="KW-1185">Reference proteome</keyword>